<proteinExistence type="predicted"/>
<sequence>MHAKEPNDYMTRAQRANMEKGTIVSEVPTWAEGMYETPSKSVVDSQSAKPRLKDKYSRSFRTISEARLDKRLRTEKKAIEKATFETPTASSSASDTAANDEKRHTNKSKEKRKKVSKIAPLQMPPVTDTSDVASSSSGEEKPSPKALIRELDVESIVKDSGSGPTSSSDDLPEETVLKKTFQRPKSAKGPRASLFKTGSDDHNMERVPTIWNPYLAGDRVASFWRNNQHDNYPAPASPTFDGIVNNSL</sequence>
<organism evidence="2 3">
    <name type="scientific">Caenorhabditis bovis</name>
    <dbReference type="NCBI Taxonomy" id="2654633"/>
    <lineage>
        <taxon>Eukaryota</taxon>
        <taxon>Metazoa</taxon>
        <taxon>Ecdysozoa</taxon>
        <taxon>Nematoda</taxon>
        <taxon>Chromadorea</taxon>
        <taxon>Rhabditida</taxon>
        <taxon>Rhabditina</taxon>
        <taxon>Rhabditomorpha</taxon>
        <taxon>Rhabditoidea</taxon>
        <taxon>Rhabditidae</taxon>
        <taxon>Peloderinae</taxon>
        <taxon>Caenorhabditis</taxon>
    </lineage>
</organism>
<dbReference type="Proteomes" id="UP000494206">
    <property type="component" value="Unassembled WGS sequence"/>
</dbReference>
<dbReference type="OrthoDB" id="5877525at2759"/>
<feature type="region of interest" description="Disordered" evidence="1">
    <location>
        <begin position="36"/>
        <end position="55"/>
    </location>
</feature>
<evidence type="ECO:0000313" key="2">
    <source>
        <dbReference type="EMBL" id="CAB3400885.1"/>
    </source>
</evidence>
<feature type="compositionally biased region" description="Low complexity" evidence="1">
    <location>
        <begin position="88"/>
        <end position="97"/>
    </location>
</feature>
<evidence type="ECO:0000313" key="3">
    <source>
        <dbReference type="Proteomes" id="UP000494206"/>
    </source>
</evidence>
<feature type="compositionally biased region" description="Polar residues" evidence="1">
    <location>
        <begin position="38"/>
        <end position="48"/>
    </location>
</feature>
<gene>
    <name evidence="2" type="ORF">CBOVIS_LOCUS3721</name>
</gene>
<feature type="compositionally biased region" description="Low complexity" evidence="1">
    <location>
        <begin position="159"/>
        <end position="169"/>
    </location>
</feature>
<keyword evidence="3" id="KW-1185">Reference proteome</keyword>
<protein>
    <submittedName>
        <fullName evidence="2">Uncharacterized protein</fullName>
    </submittedName>
</protein>
<evidence type="ECO:0000256" key="1">
    <source>
        <dbReference type="SAM" id="MobiDB-lite"/>
    </source>
</evidence>
<comment type="caution">
    <text evidence="2">The sequence shown here is derived from an EMBL/GenBank/DDBJ whole genome shotgun (WGS) entry which is preliminary data.</text>
</comment>
<feature type="region of interest" description="Disordered" evidence="1">
    <location>
        <begin position="79"/>
        <end position="205"/>
    </location>
</feature>
<accession>A0A8S1EJD7</accession>
<dbReference type="EMBL" id="CADEPM010000002">
    <property type="protein sequence ID" value="CAB3400885.1"/>
    <property type="molecule type" value="Genomic_DNA"/>
</dbReference>
<dbReference type="AlphaFoldDB" id="A0A8S1EJD7"/>
<name>A0A8S1EJD7_9PELO</name>
<feature type="compositionally biased region" description="Basic residues" evidence="1">
    <location>
        <begin position="104"/>
        <end position="116"/>
    </location>
</feature>
<feature type="compositionally biased region" description="Basic and acidic residues" evidence="1">
    <location>
        <begin position="138"/>
        <end position="157"/>
    </location>
</feature>
<feature type="compositionally biased region" description="Low complexity" evidence="1">
    <location>
        <begin position="126"/>
        <end position="137"/>
    </location>
</feature>
<reference evidence="2 3" key="1">
    <citation type="submission" date="2020-04" db="EMBL/GenBank/DDBJ databases">
        <authorList>
            <person name="Laetsch R D."/>
            <person name="Stevens L."/>
            <person name="Kumar S."/>
            <person name="Blaxter L. M."/>
        </authorList>
    </citation>
    <scope>NUCLEOTIDE SEQUENCE [LARGE SCALE GENOMIC DNA]</scope>
</reference>